<name>A0A6F8Z5G8_9CAUD</name>
<dbReference type="KEGG" id="vg:65072315"/>
<keyword evidence="2" id="KW-1185">Reference proteome</keyword>
<dbReference type="Proteomes" id="UP000503113">
    <property type="component" value="Segment"/>
</dbReference>
<organism evidence="1 2">
    <name type="scientific">Staphylococcus phage vB_SauS_JS02</name>
    <dbReference type="NCBI Taxonomy" id="2726708"/>
    <lineage>
        <taxon>Viruses</taxon>
        <taxon>Duplodnaviria</taxon>
        <taxon>Heunggongvirae</taxon>
        <taxon>Uroviricota</taxon>
        <taxon>Caudoviricetes</taxon>
        <taxon>Triavirus</taxon>
        <taxon>Triavirus JS02</taxon>
    </lineage>
</organism>
<sequence>MAWAQHYILNESLDQFILLIFYGTFPGGDFTEFGNPFGGGKDFIESHQILPDNDGNGGGVYEFGLTKSSRTSLTISNDVYFDLGSQRGSGANANRGTINKIIGVRK</sequence>
<dbReference type="RefSeq" id="YP_010083302.1">
    <property type="nucleotide sequence ID" value="NC_055040.1"/>
</dbReference>
<evidence type="ECO:0000313" key="2">
    <source>
        <dbReference type="Proteomes" id="UP000503113"/>
    </source>
</evidence>
<reference evidence="1 2" key="1">
    <citation type="submission" date="2020-04" db="EMBL/GenBank/DDBJ databases">
        <title>Isolation and characterization a novel phage infecting S. aureus.</title>
        <authorList>
            <person name="Zhang L."/>
            <person name="Hou X."/>
            <person name="Wang H."/>
            <person name="Wang R."/>
            <person name="Soleimani-Delfan A."/>
            <person name="Shahin K."/>
        </authorList>
    </citation>
    <scope>NUCLEOTIDE SEQUENCE [LARGE SCALE GENOMIC DNA]</scope>
    <source>
        <strain evidence="2">vB_SauS_JS02</strain>
    </source>
</reference>
<proteinExistence type="predicted"/>
<dbReference type="EMBL" id="LC541428">
    <property type="protein sequence ID" value="BCD56371.1"/>
    <property type="molecule type" value="Genomic_DNA"/>
</dbReference>
<accession>A0A6F8Z5G8</accession>
<dbReference type="GeneID" id="65072315"/>
<protein>
    <submittedName>
        <fullName evidence="1">Putative long tail fiber</fullName>
    </submittedName>
</protein>
<evidence type="ECO:0000313" key="1">
    <source>
        <dbReference type="EMBL" id="BCD56371.1"/>
    </source>
</evidence>